<feature type="signal peptide" evidence="1">
    <location>
        <begin position="1"/>
        <end position="23"/>
    </location>
</feature>
<dbReference type="InterPro" id="IPR002591">
    <property type="entry name" value="Phosphodiest/P_Trfase"/>
</dbReference>
<organism evidence="2 3">
    <name type="scientific">Sphingomonas rustica</name>
    <dbReference type="NCBI Taxonomy" id="3103142"/>
    <lineage>
        <taxon>Bacteria</taxon>
        <taxon>Pseudomonadati</taxon>
        <taxon>Pseudomonadota</taxon>
        <taxon>Alphaproteobacteria</taxon>
        <taxon>Sphingomonadales</taxon>
        <taxon>Sphingomonadaceae</taxon>
        <taxon>Sphingomonas</taxon>
    </lineage>
</organism>
<gene>
    <name evidence="2" type="ORF">TPR58_19230</name>
</gene>
<dbReference type="SUPFAM" id="SSF53649">
    <property type="entry name" value="Alkaline phosphatase-like"/>
    <property type="match status" value="1"/>
</dbReference>
<dbReference type="Gene3D" id="3.40.720.10">
    <property type="entry name" value="Alkaline Phosphatase, subunit A"/>
    <property type="match status" value="1"/>
</dbReference>
<protein>
    <submittedName>
        <fullName evidence="2">Nucleotide pyrophosphatase/phosphodiesterase family protein</fullName>
    </submittedName>
</protein>
<dbReference type="Proteomes" id="UP001427805">
    <property type="component" value="Unassembled WGS sequence"/>
</dbReference>
<proteinExistence type="predicted"/>
<name>A0ABV0BCN9_9SPHN</name>
<evidence type="ECO:0000313" key="3">
    <source>
        <dbReference type="Proteomes" id="UP001427805"/>
    </source>
</evidence>
<dbReference type="EMBL" id="JBDIZK010000013">
    <property type="protein sequence ID" value="MEN3749315.1"/>
    <property type="molecule type" value="Genomic_DNA"/>
</dbReference>
<evidence type="ECO:0000256" key="1">
    <source>
        <dbReference type="SAM" id="SignalP"/>
    </source>
</evidence>
<feature type="chain" id="PRO_5045885285" evidence="1">
    <location>
        <begin position="24"/>
        <end position="424"/>
    </location>
</feature>
<dbReference type="Gene3D" id="3.30.1360.180">
    <property type="match status" value="1"/>
</dbReference>
<reference evidence="2 3" key="1">
    <citation type="submission" date="2024-05" db="EMBL/GenBank/DDBJ databases">
        <title>Sphingomonas sp. HF-S3 16S ribosomal RNA gene Genome sequencing and assembly.</title>
        <authorList>
            <person name="Lee H."/>
        </authorList>
    </citation>
    <scope>NUCLEOTIDE SEQUENCE [LARGE SCALE GENOMIC DNA]</scope>
    <source>
        <strain evidence="2 3">HF-S3</strain>
    </source>
</reference>
<dbReference type="Pfam" id="PF01663">
    <property type="entry name" value="Phosphodiest"/>
    <property type="match status" value="1"/>
</dbReference>
<evidence type="ECO:0000313" key="2">
    <source>
        <dbReference type="EMBL" id="MEN3749315.1"/>
    </source>
</evidence>
<keyword evidence="1" id="KW-0732">Signal</keyword>
<dbReference type="CDD" id="cd16018">
    <property type="entry name" value="Enpp"/>
    <property type="match status" value="1"/>
</dbReference>
<dbReference type="RefSeq" id="WP_346248359.1">
    <property type="nucleotide sequence ID" value="NZ_JBDIZK010000013.1"/>
</dbReference>
<sequence length="424" mass="45405">MRSTFYIAAAALVVLASACAPIAATPPQAVVAAPAEARAPITILISIDGFRPDYLDRGVTPNLSRLAAAGATGPMRPSFPSKTFPNHWTLVTGLRPDRNGITANKMEDKARPGEVFTMATDDPFWWNEAMPIWVDAEKAGIRTGTMFWPGSNVAAGGQKATSWPYDITGGTRPSDWAQFNQAIDGQQRVLGVLDWARRPASIRPRLITTYFDAVDTAGHRWGPDGQGTIEAVAQVDRWIGLLVDGLASMGQPANIVITADHGMAATSSARTVVLNAILAPGSYRVVESGPYATIEPAAGQEARVEKALLGRRPHMECWRKSEIPERFHYGANPRIPPILCLAETGWSIAEKPPSESVSGGNHGYDNFAPDMTALFIANGPAFRAAKLPAFDNVDVYPLLRILIGLPPVEGKDGSSAVFGDALAR</sequence>
<accession>A0ABV0BCN9</accession>
<dbReference type="PROSITE" id="PS51257">
    <property type="entry name" value="PROKAR_LIPOPROTEIN"/>
    <property type="match status" value="1"/>
</dbReference>
<keyword evidence="3" id="KW-1185">Reference proteome</keyword>
<dbReference type="InterPro" id="IPR017850">
    <property type="entry name" value="Alkaline_phosphatase_core_sf"/>
</dbReference>
<dbReference type="PANTHER" id="PTHR10151">
    <property type="entry name" value="ECTONUCLEOTIDE PYROPHOSPHATASE/PHOSPHODIESTERASE"/>
    <property type="match status" value="1"/>
</dbReference>
<dbReference type="PANTHER" id="PTHR10151:SF120">
    <property type="entry name" value="BIS(5'-ADENOSYL)-TRIPHOSPHATASE"/>
    <property type="match status" value="1"/>
</dbReference>
<comment type="caution">
    <text evidence="2">The sequence shown here is derived from an EMBL/GenBank/DDBJ whole genome shotgun (WGS) entry which is preliminary data.</text>
</comment>